<dbReference type="InterPro" id="IPR036291">
    <property type="entry name" value="NAD(P)-bd_dom_sf"/>
</dbReference>
<evidence type="ECO:0000256" key="3">
    <source>
        <dbReference type="SAM" id="MobiDB-lite"/>
    </source>
</evidence>
<keyword evidence="6" id="KW-1185">Reference proteome</keyword>
<accession>A0A8H8RQC2</accession>
<dbReference type="SMART" id="SM00829">
    <property type="entry name" value="PKS_ER"/>
    <property type="match status" value="1"/>
</dbReference>
<comment type="similarity">
    <text evidence="1">Belongs to the zinc-containing alcohol dehydrogenase family.</text>
</comment>
<dbReference type="Pfam" id="PF04090">
    <property type="entry name" value="Rrn11"/>
    <property type="match status" value="1"/>
</dbReference>
<evidence type="ECO:0000313" key="5">
    <source>
        <dbReference type="EMBL" id="TVY38417.1"/>
    </source>
</evidence>
<feature type="region of interest" description="Disordered" evidence="3">
    <location>
        <begin position="425"/>
        <end position="479"/>
    </location>
</feature>
<dbReference type="AlphaFoldDB" id="A0A8H8RQC2"/>
<dbReference type="Proteomes" id="UP000443090">
    <property type="component" value="Unassembled WGS sequence"/>
</dbReference>
<protein>
    <submittedName>
        <fullName evidence="5">Dehydrogenase</fullName>
    </submittedName>
</protein>
<dbReference type="Pfam" id="PF08240">
    <property type="entry name" value="ADH_N"/>
    <property type="match status" value="1"/>
</dbReference>
<dbReference type="EMBL" id="QGMI01000605">
    <property type="protein sequence ID" value="TVY38417.1"/>
    <property type="molecule type" value="Genomic_DNA"/>
</dbReference>
<name>A0A8H8RQC2_9HELO</name>
<dbReference type="OrthoDB" id="10257049at2759"/>
<keyword evidence="2" id="KW-0560">Oxidoreductase</keyword>
<dbReference type="Gene3D" id="3.90.180.10">
    <property type="entry name" value="Medium-chain alcohol dehydrogenases, catalytic domain"/>
    <property type="match status" value="1"/>
</dbReference>
<dbReference type="InterPro" id="IPR020843">
    <property type="entry name" value="ER"/>
</dbReference>
<dbReference type="SUPFAM" id="SSF50129">
    <property type="entry name" value="GroES-like"/>
    <property type="match status" value="1"/>
</dbReference>
<sequence>MASQNQGKSQNLAAVLERPKARLTLVSRPIPTPGPDELVVRNYAIAANPVDWKIQDFGAVINRYPTVLGSDGCGVVTAVGSSVSKFRVGDRVTGFAAVIYNNDLNHGAWQTYTVLREIATTKIPDRMTYEEGCVFPMAMATSAIALFVQLGIPRPTGQPTLQKSGLLVWGASSSVGVSALQLAKNLGFKVFVTASPAHHQYLRSLGAFDVFDYHDPAVVGKIAASARSAGTPIKLAFDAVTEGTSARQSADVLTAFGSAGSKLVLVLPWSEKEPKPEGMEISMTVAGRAGTDQSELGAWFFNNYLQNSLKNGSIVPAPKVEIAGGGIAATQKVLDKLKAGMPLFALPLSTATKASTSARVHFTSRLPTRKRKRASSSSSEEENAQEYSSGLPAASTNPLSLTPDEIAQYRLAGLDLNEEIPSVPGWPHRGLPGEKSWFTPGVKAKERDGKGKGKLGADDLEDEERANKTGPVQETNCPLQGPKLRMQHLSVLTAVLQRCLLEGDIPRASRAWAMLIRAQVAGAGMDIRSSGYWGIGAELLIRSGEIKARNRFHADEDSDYEADDEDNLVDRDRELNEEAWGSRDGLEKAKAYFERLILQYPYKRQFHGSVSALDFWPAMVSCEIYGIQHELKQTLKMISRAEEKDEDEDASDSDSDVFSDAESHVSDEDGGAAAIEQRRRDRKRWRKAEKRWTQKDEARQIALLASENIAGRMDELMTSPPFSDSQTLLRLRGMLALYIGDLSVPAMPIREDEEGNDTDRRFLIRQRISDHERGKRSLGEEQSKARKLFKRIADNGEHNLDINGLYLGDDQDEMEVSFDE</sequence>
<dbReference type="InterPro" id="IPR011032">
    <property type="entry name" value="GroES-like_sf"/>
</dbReference>
<dbReference type="CDD" id="cd08249">
    <property type="entry name" value="enoyl_reductase_like"/>
    <property type="match status" value="1"/>
</dbReference>
<evidence type="ECO:0000313" key="6">
    <source>
        <dbReference type="Proteomes" id="UP000443090"/>
    </source>
</evidence>
<dbReference type="GO" id="GO:0001164">
    <property type="term" value="F:RNA polymerase I core promoter sequence-specific DNA binding"/>
    <property type="evidence" value="ECO:0007669"/>
    <property type="project" value="InterPro"/>
</dbReference>
<evidence type="ECO:0000256" key="1">
    <source>
        <dbReference type="ARBA" id="ARBA00008072"/>
    </source>
</evidence>
<dbReference type="GO" id="GO:0017025">
    <property type="term" value="F:TBP-class protein binding"/>
    <property type="evidence" value="ECO:0007669"/>
    <property type="project" value="TreeGrafter"/>
</dbReference>
<dbReference type="InterPro" id="IPR007224">
    <property type="entry name" value="TIF_Rrn11"/>
</dbReference>
<dbReference type="PANTHER" id="PTHR28244:SF1">
    <property type="entry name" value="RNA POLYMERASE I-SPECIFIC TRANSCRIPTION INITIATION FACTOR RRN11"/>
    <property type="match status" value="1"/>
</dbReference>
<dbReference type="InterPro" id="IPR047122">
    <property type="entry name" value="Trans-enoyl_RdTase-like"/>
</dbReference>
<dbReference type="InterPro" id="IPR013154">
    <property type="entry name" value="ADH-like_N"/>
</dbReference>
<feature type="region of interest" description="Disordered" evidence="3">
    <location>
        <begin position="357"/>
        <end position="400"/>
    </location>
</feature>
<evidence type="ECO:0000259" key="4">
    <source>
        <dbReference type="SMART" id="SM00829"/>
    </source>
</evidence>
<feature type="domain" description="Enoyl reductase (ER)" evidence="4">
    <location>
        <begin position="20"/>
        <end position="265"/>
    </location>
</feature>
<organism evidence="5 6">
    <name type="scientific">Lachnellula occidentalis</name>
    <dbReference type="NCBI Taxonomy" id="215460"/>
    <lineage>
        <taxon>Eukaryota</taxon>
        <taxon>Fungi</taxon>
        <taxon>Dikarya</taxon>
        <taxon>Ascomycota</taxon>
        <taxon>Pezizomycotina</taxon>
        <taxon>Leotiomycetes</taxon>
        <taxon>Helotiales</taxon>
        <taxon>Lachnaceae</taxon>
        <taxon>Lachnellula</taxon>
    </lineage>
</organism>
<dbReference type="GO" id="GO:0016651">
    <property type="term" value="F:oxidoreductase activity, acting on NAD(P)H"/>
    <property type="evidence" value="ECO:0007669"/>
    <property type="project" value="InterPro"/>
</dbReference>
<feature type="compositionally biased region" description="Acidic residues" evidence="3">
    <location>
        <begin position="644"/>
        <end position="659"/>
    </location>
</feature>
<dbReference type="InterPro" id="IPR053029">
    <property type="entry name" value="RNA_pol_I-specific_init_factor"/>
</dbReference>
<dbReference type="Gene3D" id="3.40.50.720">
    <property type="entry name" value="NAD(P)-binding Rossmann-like Domain"/>
    <property type="match status" value="1"/>
</dbReference>
<gene>
    <name evidence="5" type="primary">azaJ_1</name>
    <name evidence="5" type="ORF">LOCC1_G008306</name>
</gene>
<dbReference type="GO" id="GO:0070860">
    <property type="term" value="C:RNA polymerase I core factor complex"/>
    <property type="evidence" value="ECO:0007669"/>
    <property type="project" value="TreeGrafter"/>
</dbReference>
<comment type="caution">
    <text evidence="5">The sequence shown here is derived from an EMBL/GenBank/DDBJ whole genome shotgun (WGS) entry which is preliminary data.</text>
</comment>
<proteinExistence type="inferred from homology"/>
<dbReference type="GO" id="GO:0001181">
    <property type="term" value="F:RNA polymerase I general transcription initiation factor activity"/>
    <property type="evidence" value="ECO:0007669"/>
    <property type="project" value="InterPro"/>
</dbReference>
<dbReference type="SUPFAM" id="SSF51735">
    <property type="entry name" value="NAD(P)-binding Rossmann-fold domains"/>
    <property type="match status" value="1"/>
</dbReference>
<reference evidence="5 6" key="1">
    <citation type="submission" date="2018-05" db="EMBL/GenBank/DDBJ databases">
        <title>Genome sequencing and assembly of the regulated plant pathogen Lachnellula willkommii and related sister species for the development of diagnostic species identification markers.</title>
        <authorList>
            <person name="Giroux E."/>
            <person name="Bilodeau G."/>
        </authorList>
    </citation>
    <scope>NUCLEOTIDE SEQUENCE [LARGE SCALE GENOMIC DNA]</scope>
    <source>
        <strain evidence="5 6">CBS 160.35</strain>
    </source>
</reference>
<evidence type="ECO:0000256" key="2">
    <source>
        <dbReference type="ARBA" id="ARBA00023002"/>
    </source>
</evidence>
<feature type="compositionally biased region" description="Basic and acidic residues" evidence="3">
    <location>
        <begin position="443"/>
        <end position="457"/>
    </location>
</feature>
<dbReference type="GO" id="GO:0042790">
    <property type="term" value="P:nucleolar large rRNA transcription by RNA polymerase I"/>
    <property type="evidence" value="ECO:0007669"/>
    <property type="project" value="TreeGrafter"/>
</dbReference>
<feature type="region of interest" description="Disordered" evidence="3">
    <location>
        <begin position="642"/>
        <end position="680"/>
    </location>
</feature>
<dbReference type="PANTHER" id="PTHR28244">
    <property type="entry name" value="RNA POLYMERASE I-SPECIFIC TRANSCRIPTION INITIATION FACTOR RRN11"/>
    <property type="match status" value="1"/>
</dbReference>